<feature type="domain" description="Ig-like" evidence="8">
    <location>
        <begin position="160"/>
        <end position="249"/>
    </location>
</feature>
<dbReference type="InterPro" id="IPR013783">
    <property type="entry name" value="Ig-like_fold"/>
</dbReference>
<dbReference type="SUPFAM" id="SSF48726">
    <property type="entry name" value="Immunoglobulin"/>
    <property type="match status" value="3"/>
</dbReference>
<dbReference type="GO" id="GO:0019899">
    <property type="term" value="F:enzyme binding"/>
    <property type="evidence" value="ECO:0007669"/>
    <property type="project" value="UniProtKB-ARBA"/>
</dbReference>
<dbReference type="SMART" id="SM00408">
    <property type="entry name" value="IGc2"/>
    <property type="match status" value="2"/>
</dbReference>
<dbReference type="EMBL" id="UYRV01111232">
    <property type="protein sequence ID" value="VDN26602.1"/>
    <property type="molecule type" value="Genomic_DNA"/>
</dbReference>
<evidence type="ECO:0000259" key="8">
    <source>
        <dbReference type="PROSITE" id="PS50835"/>
    </source>
</evidence>
<dbReference type="InterPro" id="IPR003599">
    <property type="entry name" value="Ig_sub"/>
</dbReference>
<dbReference type="PANTHER" id="PTHR47633">
    <property type="entry name" value="IMMUNOGLOBULIN"/>
    <property type="match status" value="1"/>
</dbReference>
<feature type="domain" description="Ig-like" evidence="8">
    <location>
        <begin position="60"/>
        <end position="154"/>
    </location>
</feature>
<keyword evidence="5" id="KW-1015">Disulfide bond</keyword>
<dbReference type="OrthoDB" id="5854640at2759"/>
<dbReference type="Pfam" id="PF07679">
    <property type="entry name" value="I-set"/>
    <property type="match status" value="2"/>
</dbReference>
<protein>
    <recommendedName>
        <fullName evidence="8">Ig-like domain-containing protein</fullName>
    </recommendedName>
</protein>
<evidence type="ECO:0000256" key="7">
    <source>
        <dbReference type="SAM" id="MobiDB-lite"/>
    </source>
</evidence>
<feature type="region of interest" description="Disordered" evidence="7">
    <location>
        <begin position="32"/>
        <end position="52"/>
    </location>
</feature>
<comment type="similarity">
    <text evidence="2">Belongs to the protein kinase superfamily. CAMK Ser/Thr protein kinase family.</text>
</comment>
<keyword evidence="4" id="KW-0677">Repeat</keyword>
<evidence type="ECO:0000256" key="6">
    <source>
        <dbReference type="ARBA" id="ARBA00023319"/>
    </source>
</evidence>
<evidence type="ECO:0000256" key="2">
    <source>
        <dbReference type="ARBA" id="ARBA00006692"/>
    </source>
</evidence>
<dbReference type="CDD" id="cd00096">
    <property type="entry name" value="Ig"/>
    <property type="match status" value="1"/>
</dbReference>
<name>A0A3P7Q3P8_CYLGO</name>
<dbReference type="Proteomes" id="UP000271889">
    <property type="component" value="Unassembled WGS sequence"/>
</dbReference>
<comment type="subcellular location">
    <subcellularLocation>
        <location evidence="1">Cytoplasm</location>
        <location evidence="1">Myofibril</location>
        <location evidence="1">Sarcomere</location>
        <location evidence="1">A band</location>
    </subcellularLocation>
</comment>
<dbReference type="PANTHER" id="PTHR47633:SF4">
    <property type="entry name" value="MYOPALLADIN ISOFORM X1"/>
    <property type="match status" value="1"/>
</dbReference>
<dbReference type="FunFam" id="2.60.40.10:FF:000425">
    <property type="entry name" value="Myosin light chain kinase"/>
    <property type="match status" value="1"/>
</dbReference>
<evidence type="ECO:0000256" key="4">
    <source>
        <dbReference type="ARBA" id="ARBA00022737"/>
    </source>
</evidence>
<dbReference type="Gene3D" id="2.60.40.10">
    <property type="entry name" value="Immunoglobulins"/>
    <property type="match status" value="2"/>
</dbReference>
<gene>
    <name evidence="9" type="ORF">CGOC_LOCUS10438</name>
</gene>
<keyword evidence="6" id="KW-0393">Immunoglobulin domain</keyword>
<accession>A0A3P7Q3P8</accession>
<dbReference type="AlphaFoldDB" id="A0A3P7Q3P8"/>
<dbReference type="GO" id="GO:0031672">
    <property type="term" value="C:A band"/>
    <property type="evidence" value="ECO:0007669"/>
    <property type="project" value="UniProtKB-SubCell"/>
</dbReference>
<organism evidence="9 10">
    <name type="scientific">Cylicostephanus goldi</name>
    <name type="common">Nematode worm</name>
    <dbReference type="NCBI Taxonomy" id="71465"/>
    <lineage>
        <taxon>Eukaryota</taxon>
        <taxon>Metazoa</taxon>
        <taxon>Ecdysozoa</taxon>
        <taxon>Nematoda</taxon>
        <taxon>Chromadorea</taxon>
        <taxon>Rhabditida</taxon>
        <taxon>Rhabditina</taxon>
        <taxon>Rhabditomorpha</taxon>
        <taxon>Strongyloidea</taxon>
        <taxon>Strongylidae</taxon>
        <taxon>Cylicostephanus</taxon>
    </lineage>
</organism>
<feature type="compositionally biased region" description="Low complexity" evidence="7">
    <location>
        <begin position="34"/>
        <end position="49"/>
    </location>
</feature>
<dbReference type="PROSITE" id="PS50835">
    <property type="entry name" value="IG_LIKE"/>
    <property type="match status" value="2"/>
</dbReference>
<sequence length="259" mass="28355">MNAMPADSGEYSCEAVNVLGKDVTECRVKVTGDTTKSVSRSPSRSTSESLGYVSDDSRAPIIIRPLMNAVVKAGGREMLELEVDGTPTPMIEWYHNGKLVSESRTVRSNFDGRVAFLKFYDAQPNHQGQYICKVSNKLGVVESRAELIVEQEITDLPNAPTFVKKLQDITVPKEGDTVTLSCQARGDPKPEFRWLRDGQPVDAVRCRSRAFDDGTATLEIAKMSEELCGTYTVVAVNSAGEAHSSANIRLDHVEEKVVG</sequence>
<reference evidence="9 10" key="1">
    <citation type="submission" date="2018-11" db="EMBL/GenBank/DDBJ databases">
        <authorList>
            <consortium name="Pathogen Informatics"/>
        </authorList>
    </citation>
    <scope>NUCLEOTIDE SEQUENCE [LARGE SCALE GENOMIC DNA]</scope>
</reference>
<keyword evidence="10" id="KW-1185">Reference proteome</keyword>
<evidence type="ECO:0000256" key="1">
    <source>
        <dbReference type="ARBA" id="ARBA00004161"/>
    </source>
</evidence>
<dbReference type="InterPro" id="IPR007110">
    <property type="entry name" value="Ig-like_dom"/>
</dbReference>
<evidence type="ECO:0000313" key="10">
    <source>
        <dbReference type="Proteomes" id="UP000271889"/>
    </source>
</evidence>
<evidence type="ECO:0000313" key="9">
    <source>
        <dbReference type="EMBL" id="VDN26602.1"/>
    </source>
</evidence>
<keyword evidence="3" id="KW-0963">Cytoplasm</keyword>
<dbReference type="InterPro" id="IPR036179">
    <property type="entry name" value="Ig-like_dom_sf"/>
</dbReference>
<dbReference type="FunFam" id="2.60.40.10:FF:000345">
    <property type="entry name" value="Muscle M-line assembly protein unc-89"/>
    <property type="match status" value="1"/>
</dbReference>
<evidence type="ECO:0000256" key="5">
    <source>
        <dbReference type="ARBA" id="ARBA00023157"/>
    </source>
</evidence>
<proteinExistence type="inferred from homology"/>
<dbReference type="SMART" id="SM00409">
    <property type="entry name" value="IG"/>
    <property type="match status" value="2"/>
</dbReference>
<evidence type="ECO:0000256" key="3">
    <source>
        <dbReference type="ARBA" id="ARBA00022490"/>
    </source>
</evidence>
<dbReference type="InterPro" id="IPR003598">
    <property type="entry name" value="Ig_sub2"/>
</dbReference>
<dbReference type="InterPro" id="IPR013098">
    <property type="entry name" value="Ig_I-set"/>
</dbReference>